<dbReference type="AlphaFoldDB" id="A0A4P6M3M7"/>
<dbReference type="KEGG" id="bpro:PMF13cell1_04321"/>
<reference evidence="1 2" key="1">
    <citation type="submission" date="2019-01" db="EMBL/GenBank/DDBJ databases">
        <title>PMF-metabolizing Aryl O-demethylase.</title>
        <authorList>
            <person name="Kim M."/>
        </authorList>
    </citation>
    <scope>NUCLEOTIDE SEQUENCE [LARGE SCALE GENOMIC DNA]</scope>
    <source>
        <strain evidence="1 2">PMF1</strain>
    </source>
</reference>
<gene>
    <name evidence="1" type="ORF">PMF13cell1_04321</name>
</gene>
<evidence type="ECO:0000313" key="1">
    <source>
        <dbReference type="EMBL" id="QBE98755.1"/>
    </source>
</evidence>
<dbReference type="EMBL" id="CP035945">
    <property type="protein sequence ID" value="QBE98755.1"/>
    <property type="molecule type" value="Genomic_DNA"/>
</dbReference>
<protein>
    <submittedName>
        <fullName evidence="1">Uncharacterized protein</fullName>
    </submittedName>
</protein>
<name>A0A4P6M3M7_9FIRM</name>
<sequence>MDNSAETITLNNLWEVIVSHQGETFYTKKMLPFTYTIKGGEMFTDRRERSITKSTFETAYSKIKENPDKITGPKALNMYGAPYVWAILSKVTDICNT</sequence>
<dbReference type="Proteomes" id="UP000289794">
    <property type="component" value="Chromosome"/>
</dbReference>
<proteinExistence type="predicted"/>
<dbReference type="RefSeq" id="WP_130182069.1">
    <property type="nucleotide sequence ID" value="NZ_CP035945.1"/>
</dbReference>
<accession>A0A4P6M3M7</accession>
<evidence type="ECO:0000313" key="2">
    <source>
        <dbReference type="Proteomes" id="UP000289794"/>
    </source>
</evidence>
<organism evidence="1 2">
    <name type="scientific">Blautia producta</name>
    <dbReference type="NCBI Taxonomy" id="33035"/>
    <lineage>
        <taxon>Bacteria</taxon>
        <taxon>Bacillati</taxon>
        <taxon>Bacillota</taxon>
        <taxon>Clostridia</taxon>
        <taxon>Lachnospirales</taxon>
        <taxon>Lachnospiraceae</taxon>
        <taxon>Blautia</taxon>
    </lineage>
</organism>